<gene>
    <name evidence="11" type="primary">kdpC</name>
    <name evidence="12" type="ORF">SAMN05444167_0849</name>
</gene>
<keyword evidence="6 11" id="KW-0067">ATP-binding</keyword>
<evidence type="ECO:0000256" key="10">
    <source>
        <dbReference type="ARBA" id="ARBA00023136"/>
    </source>
</evidence>
<name>A0A1G7GZ67_9BACT</name>
<keyword evidence="7 11" id="KW-0630">Potassium</keyword>
<dbReference type="RefSeq" id="WP_083344057.1">
    <property type="nucleotide sequence ID" value="NZ_LT629690.1"/>
</dbReference>
<comment type="similarity">
    <text evidence="11">Belongs to the KdpC family.</text>
</comment>
<keyword evidence="10 11" id="KW-0472">Membrane</keyword>
<comment type="subunit">
    <text evidence="11">The system is composed of three essential subunits: KdpA, KdpB and KdpC.</text>
</comment>
<dbReference type="PANTHER" id="PTHR30042:SF2">
    <property type="entry name" value="POTASSIUM-TRANSPORTING ATPASE KDPC SUBUNIT"/>
    <property type="match status" value="1"/>
</dbReference>
<dbReference type="Proteomes" id="UP000182427">
    <property type="component" value="Chromosome I"/>
</dbReference>
<organism evidence="12 13">
    <name type="scientific">Terriglobus roseus</name>
    <dbReference type="NCBI Taxonomy" id="392734"/>
    <lineage>
        <taxon>Bacteria</taxon>
        <taxon>Pseudomonadati</taxon>
        <taxon>Acidobacteriota</taxon>
        <taxon>Terriglobia</taxon>
        <taxon>Terriglobales</taxon>
        <taxon>Acidobacteriaceae</taxon>
        <taxon>Terriglobus</taxon>
    </lineage>
</organism>
<reference evidence="12 13" key="1">
    <citation type="submission" date="2016-10" db="EMBL/GenBank/DDBJ databases">
        <authorList>
            <person name="de Groot N.N."/>
        </authorList>
    </citation>
    <scope>NUCLEOTIDE SEQUENCE [LARGE SCALE GENOMIC DNA]</scope>
    <source>
        <strain evidence="12 13">GAS232</strain>
    </source>
</reference>
<proteinExistence type="inferred from homology"/>
<evidence type="ECO:0000256" key="4">
    <source>
        <dbReference type="ARBA" id="ARBA00022692"/>
    </source>
</evidence>
<evidence type="ECO:0000256" key="3">
    <source>
        <dbReference type="ARBA" id="ARBA00022538"/>
    </source>
</evidence>
<dbReference type="InterPro" id="IPR003820">
    <property type="entry name" value="KdpC"/>
</dbReference>
<keyword evidence="13" id="KW-1185">Reference proteome</keyword>
<keyword evidence="4 11" id="KW-0812">Transmembrane</keyword>
<evidence type="ECO:0000256" key="2">
    <source>
        <dbReference type="ARBA" id="ARBA00022475"/>
    </source>
</evidence>
<dbReference type="PIRSF" id="PIRSF001296">
    <property type="entry name" value="K_ATPase_KdpC"/>
    <property type="match status" value="1"/>
</dbReference>
<protein>
    <recommendedName>
        <fullName evidence="11">Potassium-transporting ATPase KdpC subunit</fullName>
    </recommendedName>
    <alternativeName>
        <fullName evidence="11">ATP phosphohydrolase [potassium-transporting] C chain</fullName>
    </alternativeName>
    <alternativeName>
        <fullName evidence="11">Potassium-binding and translocating subunit C</fullName>
    </alternativeName>
    <alternativeName>
        <fullName evidence="11">Potassium-translocating ATPase C chain</fullName>
    </alternativeName>
</protein>
<dbReference type="EMBL" id="LT629690">
    <property type="protein sequence ID" value="SDE93391.1"/>
    <property type="molecule type" value="Genomic_DNA"/>
</dbReference>
<keyword evidence="8 11" id="KW-1133">Transmembrane helix</keyword>
<dbReference type="NCBIfam" id="NF001454">
    <property type="entry name" value="PRK00315.1"/>
    <property type="match status" value="1"/>
</dbReference>
<dbReference type="OrthoDB" id="9809491at2"/>
<dbReference type="NCBIfam" id="TIGR00681">
    <property type="entry name" value="kdpC"/>
    <property type="match status" value="1"/>
</dbReference>
<evidence type="ECO:0000256" key="5">
    <source>
        <dbReference type="ARBA" id="ARBA00022741"/>
    </source>
</evidence>
<keyword evidence="1 11" id="KW-0813">Transport</keyword>
<dbReference type="GO" id="GO:0008556">
    <property type="term" value="F:P-type potassium transmembrane transporter activity"/>
    <property type="evidence" value="ECO:0007669"/>
    <property type="project" value="InterPro"/>
</dbReference>
<evidence type="ECO:0000256" key="11">
    <source>
        <dbReference type="HAMAP-Rule" id="MF_00276"/>
    </source>
</evidence>
<evidence type="ECO:0000256" key="7">
    <source>
        <dbReference type="ARBA" id="ARBA00022958"/>
    </source>
</evidence>
<sequence>MKLIRIACIYTVVTAFLLGIAYPLAITAIAQLTMKAKANGQMVTHNGETIGSAIIGQPFTGGGYFHSRPSAAGTGYDASASSGSNYGPTNKALTDRVAASVKTESMGNPIPVDLVTASGSGLDPDISPAAAYYQAPRIAQQRHISQDTVNALIARQIQPRQLGILGEPRVNVLALNLALSNAAH</sequence>
<dbReference type="HAMAP" id="MF_00276">
    <property type="entry name" value="KdpC"/>
    <property type="match status" value="1"/>
</dbReference>
<dbReference type="Pfam" id="PF02669">
    <property type="entry name" value="KdpC"/>
    <property type="match status" value="1"/>
</dbReference>
<dbReference type="GO" id="GO:0005886">
    <property type="term" value="C:plasma membrane"/>
    <property type="evidence" value="ECO:0007669"/>
    <property type="project" value="UniProtKB-SubCell"/>
</dbReference>
<keyword evidence="5 11" id="KW-0547">Nucleotide-binding</keyword>
<dbReference type="GO" id="GO:0005524">
    <property type="term" value="F:ATP binding"/>
    <property type="evidence" value="ECO:0007669"/>
    <property type="project" value="UniProtKB-UniRule"/>
</dbReference>
<evidence type="ECO:0000256" key="6">
    <source>
        <dbReference type="ARBA" id="ARBA00022840"/>
    </source>
</evidence>
<comment type="subcellular location">
    <subcellularLocation>
        <location evidence="11">Cell membrane</location>
        <topology evidence="11">Single-pass membrane protein</topology>
    </subcellularLocation>
</comment>
<evidence type="ECO:0000256" key="8">
    <source>
        <dbReference type="ARBA" id="ARBA00022989"/>
    </source>
</evidence>
<evidence type="ECO:0000313" key="12">
    <source>
        <dbReference type="EMBL" id="SDE93391.1"/>
    </source>
</evidence>
<keyword evidence="2 11" id="KW-1003">Cell membrane</keyword>
<evidence type="ECO:0000256" key="1">
    <source>
        <dbReference type="ARBA" id="ARBA00022448"/>
    </source>
</evidence>
<keyword evidence="3 11" id="KW-0633">Potassium transport</keyword>
<dbReference type="AlphaFoldDB" id="A0A1G7GZ67"/>
<accession>A0A1G7GZ67</accession>
<dbReference type="PANTHER" id="PTHR30042">
    <property type="entry name" value="POTASSIUM-TRANSPORTING ATPASE C CHAIN"/>
    <property type="match status" value="1"/>
</dbReference>
<evidence type="ECO:0000256" key="9">
    <source>
        <dbReference type="ARBA" id="ARBA00023065"/>
    </source>
</evidence>
<comment type="function">
    <text evidence="11">Part of the high-affinity ATP-driven potassium transport (or Kdp) system, which catalyzes the hydrolysis of ATP coupled with the electrogenic transport of potassium into the cytoplasm. This subunit acts as a catalytic chaperone that increases the ATP-binding affinity of the ATP-hydrolyzing subunit KdpB by the formation of a transient KdpB/KdpC/ATP ternary complex.</text>
</comment>
<evidence type="ECO:0000313" key="13">
    <source>
        <dbReference type="Proteomes" id="UP000182427"/>
    </source>
</evidence>
<keyword evidence="9 11" id="KW-0406">Ion transport</keyword>